<evidence type="ECO:0000259" key="5">
    <source>
        <dbReference type="PROSITE" id="PS50089"/>
    </source>
</evidence>
<evidence type="ECO:0000256" key="2">
    <source>
        <dbReference type="ARBA" id="ARBA00022771"/>
    </source>
</evidence>
<protein>
    <submittedName>
        <fullName evidence="7">Uncharacterized RING finger protein ECU07_0330-like</fullName>
    </submittedName>
</protein>
<gene>
    <name evidence="7" type="primary">LOC113870358</name>
</gene>
<accession>A0A8B8M6K1</accession>
<keyword evidence="1" id="KW-0479">Metal-binding</keyword>
<feature type="domain" description="RING-type" evidence="5">
    <location>
        <begin position="48"/>
        <end position="90"/>
    </location>
</feature>
<dbReference type="PROSITE" id="PS50089">
    <property type="entry name" value="ZF_RING_2"/>
    <property type="match status" value="1"/>
</dbReference>
<evidence type="ECO:0000256" key="1">
    <source>
        <dbReference type="ARBA" id="ARBA00022723"/>
    </source>
</evidence>
<keyword evidence="6" id="KW-1185">Reference proteome</keyword>
<dbReference type="OrthoDB" id="9984778at2759"/>
<name>A0A8B8M6K1_ABRPR</name>
<organism evidence="6 7">
    <name type="scientific">Abrus precatorius</name>
    <name type="common">Indian licorice</name>
    <name type="synonym">Glycine abrus</name>
    <dbReference type="NCBI Taxonomy" id="3816"/>
    <lineage>
        <taxon>Eukaryota</taxon>
        <taxon>Viridiplantae</taxon>
        <taxon>Streptophyta</taxon>
        <taxon>Embryophyta</taxon>
        <taxon>Tracheophyta</taxon>
        <taxon>Spermatophyta</taxon>
        <taxon>Magnoliopsida</taxon>
        <taxon>eudicotyledons</taxon>
        <taxon>Gunneridae</taxon>
        <taxon>Pentapetalae</taxon>
        <taxon>rosids</taxon>
        <taxon>fabids</taxon>
        <taxon>Fabales</taxon>
        <taxon>Fabaceae</taxon>
        <taxon>Papilionoideae</taxon>
        <taxon>50 kb inversion clade</taxon>
        <taxon>NPAAA clade</taxon>
        <taxon>indigoferoid/millettioid clade</taxon>
        <taxon>Abreae</taxon>
        <taxon>Abrus</taxon>
    </lineage>
</organism>
<evidence type="ECO:0000256" key="4">
    <source>
        <dbReference type="PROSITE-ProRule" id="PRU00175"/>
    </source>
</evidence>
<dbReference type="SMART" id="SM00184">
    <property type="entry name" value="RING"/>
    <property type="match status" value="1"/>
</dbReference>
<dbReference type="RefSeq" id="XP_027362754.1">
    <property type="nucleotide sequence ID" value="XM_027506953.1"/>
</dbReference>
<reference evidence="6" key="1">
    <citation type="journal article" date="2019" name="Toxins">
        <title>Detection of Abrin-Like and Prepropulchellin-Like Toxin Genes and Transcripts Using Whole Genome Sequencing and Full-Length Transcript Sequencing of Abrus precatorius.</title>
        <authorList>
            <person name="Hovde B.T."/>
            <person name="Daligault H.E."/>
            <person name="Hanschen E.R."/>
            <person name="Kunde Y.A."/>
            <person name="Johnson M.B."/>
            <person name="Starkenburg S.R."/>
            <person name="Johnson S.L."/>
        </authorList>
    </citation>
    <scope>NUCLEOTIDE SEQUENCE [LARGE SCALE GENOMIC DNA]</scope>
</reference>
<dbReference type="GeneID" id="113870358"/>
<dbReference type="AlphaFoldDB" id="A0A8B8M6K1"/>
<keyword evidence="3" id="KW-0862">Zinc</keyword>
<evidence type="ECO:0000256" key="3">
    <source>
        <dbReference type="ARBA" id="ARBA00022833"/>
    </source>
</evidence>
<dbReference type="GO" id="GO:0016567">
    <property type="term" value="P:protein ubiquitination"/>
    <property type="evidence" value="ECO:0007669"/>
    <property type="project" value="TreeGrafter"/>
</dbReference>
<dbReference type="Gene3D" id="3.30.40.10">
    <property type="entry name" value="Zinc/RING finger domain, C3HC4 (zinc finger)"/>
    <property type="match status" value="1"/>
</dbReference>
<keyword evidence="2 4" id="KW-0863">Zinc-finger</keyword>
<dbReference type="SUPFAM" id="SSF57850">
    <property type="entry name" value="RING/U-box"/>
    <property type="match status" value="1"/>
</dbReference>
<dbReference type="InterPro" id="IPR001841">
    <property type="entry name" value="Znf_RING"/>
</dbReference>
<proteinExistence type="predicted"/>
<dbReference type="PANTHER" id="PTHR45969:SF55">
    <property type="entry name" value="OS07G0686300 PROTEIN"/>
    <property type="match status" value="1"/>
</dbReference>
<dbReference type="GO" id="GO:0008270">
    <property type="term" value="F:zinc ion binding"/>
    <property type="evidence" value="ECO:0007669"/>
    <property type="project" value="UniProtKB-KW"/>
</dbReference>
<dbReference type="Proteomes" id="UP000694853">
    <property type="component" value="Unplaced"/>
</dbReference>
<dbReference type="InterPro" id="IPR013083">
    <property type="entry name" value="Znf_RING/FYVE/PHD"/>
</dbReference>
<dbReference type="PANTHER" id="PTHR45969">
    <property type="entry name" value="RING ZINC FINGER PROTEIN-RELATED"/>
    <property type="match status" value="1"/>
</dbReference>
<dbReference type="GO" id="GO:0061630">
    <property type="term" value="F:ubiquitin protein ligase activity"/>
    <property type="evidence" value="ECO:0007669"/>
    <property type="project" value="TreeGrafter"/>
</dbReference>
<reference evidence="7" key="2">
    <citation type="submission" date="2025-08" db="UniProtKB">
        <authorList>
            <consortium name="RefSeq"/>
        </authorList>
    </citation>
    <scope>IDENTIFICATION</scope>
    <source>
        <tissue evidence="7">Young leaves</tissue>
    </source>
</reference>
<dbReference type="Pfam" id="PF13639">
    <property type="entry name" value="zf-RING_2"/>
    <property type="match status" value="1"/>
</dbReference>
<evidence type="ECO:0000313" key="7">
    <source>
        <dbReference type="RefSeq" id="XP_027362754.1"/>
    </source>
</evidence>
<dbReference type="KEGG" id="aprc:113870358"/>
<sequence length="125" mass="14352">MDLVFHRLFHPFVIDFNLSGSEMAISTSGEELRIRYDHVSTSVSREDCAVCLCNMGETEEVITLRCDHLFHRVCIDKWVGFNSATCPLCRHSMGPTKEIGKLSAEIQLFESCSINPHDYEIKWLR</sequence>
<evidence type="ECO:0000313" key="6">
    <source>
        <dbReference type="Proteomes" id="UP000694853"/>
    </source>
</evidence>